<evidence type="ECO:0000313" key="4">
    <source>
        <dbReference type="EMBL" id="SFI17608.1"/>
    </source>
</evidence>
<dbReference type="PANTHER" id="PTHR11614">
    <property type="entry name" value="PHOSPHOLIPASE-RELATED"/>
    <property type="match status" value="1"/>
</dbReference>
<proteinExistence type="predicted"/>
<dbReference type="EMBL" id="FOQK01000019">
    <property type="protein sequence ID" value="SFI17608.1"/>
    <property type="molecule type" value="Genomic_DNA"/>
</dbReference>
<feature type="active site" description="Charge relay system" evidence="1">
    <location>
        <position position="224"/>
    </location>
</feature>
<dbReference type="InterPro" id="IPR022742">
    <property type="entry name" value="Hydrolase_4"/>
</dbReference>
<accession>A0A1I3G290</accession>
<dbReference type="RefSeq" id="WP_075444665.1">
    <property type="nucleotide sequence ID" value="NZ_FOQK01000019.1"/>
</dbReference>
<reference evidence="4 5" key="1">
    <citation type="submission" date="2016-10" db="EMBL/GenBank/DDBJ databases">
        <authorList>
            <person name="de Groot N.N."/>
        </authorList>
    </citation>
    <scope>NUCLEOTIDE SEQUENCE [LARGE SCALE GENOMIC DNA]</scope>
    <source>
        <strain evidence="4 5">Z108</strain>
    </source>
</reference>
<evidence type="ECO:0000256" key="1">
    <source>
        <dbReference type="PIRSR" id="PIRSR017388-1"/>
    </source>
</evidence>
<dbReference type="GO" id="GO:0052689">
    <property type="term" value="F:carboxylic ester hydrolase activity"/>
    <property type="evidence" value="ECO:0007669"/>
    <property type="project" value="InterPro"/>
</dbReference>
<evidence type="ECO:0000313" key="5">
    <source>
        <dbReference type="Proteomes" id="UP000183639"/>
    </source>
</evidence>
<feature type="binding site" evidence="2">
    <location>
        <position position="93"/>
    </location>
    <ligand>
        <name>substrate</name>
    </ligand>
</feature>
<name>A0A1I3G290_SELRU</name>
<dbReference type="Pfam" id="PF12146">
    <property type="entry name" value="Hydrolase_4"/>
    <property type="match status" value="1"/>
</dbReference>
<dbReference type="InterPro" id="IPR029058">
    <property type="entry name" value="AB_hydrolase_fold"/>
</dbReference>
<dbReference type="Gene3D" id="3.40.50.1820">
    <property type="entry name" value="alpha/beta hydrolase"/>
    <property type="match status" value="1"/>
</dbReference>
<dbReference type="AlphaFoldDB" id="A0A1I3G290"/>
<evidence type="ECO:0000259" key="3">
    <source>
        <dbReference type="Pfam" id="PF12146"/>
    </source>
</evidence>
<dbReference type="SUPFAM" id="SSF53474">
    <property type="entry name" value="alpha/beta-Hydrolases"/>
    <property type="match status" value="1"/>
</dbReference>
<dbReference type="InterPro" id="IPR012354">
    <property type="entry name" value="Esterase_lipase"/>
</dbReference>
<feature type="active site" description="Nucleophile" evidence="1">
    <location>
        <position position="92"/>
    </location>
</feature>
<protein>
    <submittedName>
        <fullName evidence="4">Carboxylesterase</fullName>
    </submittedName>
</protein>
<feature type="domain" description="Serine aminopeptidase S33" evidence="3">
    <location>
        <begin position="17"/>
        <end position="226"/>
    </location>
</feature>
<gene>
    <name evidence="4" type="ORF">SAMN04487861_11919</name>
</gene>
<dbReference type="PIRSF" id="PIRSF017388">
    <property type="entry name" value="Esterase_lipase"/>
    <property type="match status" value="1"/>
</dbReference>
<feature type="binding site" evidence="2">
    <location>
        <position position="24"/>
    </location>
    <ligand>
        <name>substrate</name>
    </ligand>
</feature>
<organism evidence="4 5">
    <name type="scientific">Selenomonas ruminantium</name>
    <dbReference type="NCBI Taxonomy" id="971"/>
    <lineage>
        <taxon>Bacteria</taxon>
        <taxon>Bacillati</taxon>
        <taxon>Bacillota</taxon>
        <taxon>Negativicutes</taxon>
        <taxon>Selenomonadales</taxon>
        <taxon>Selenomonadaceae</taxon>
        <taxon>Selenomonas</taxon>
    </lineage>
</organism>
<sequence>MILPGAEPFFLPGGREGVLLIHGFTGLPAELLLMGQYLHARGFSVLGVRLAGHGTTVEDMSHMTWEDWMDSVRDGYALLSGFCDTVDVIGHSMGGLFALLLSSEEKIGKVVTLAAPIQIAEERGIKFLPPREVCNNQFVPKARRRLKGVPEAVNNTYRKMPLIGVHELVDVIEKTKGCIDKVTVPVLIMHSRDDHTAAPVSAEYIYDHVQSHIRRICWLEESGHLLPVAAEREKVFAEAAAFLQAPDA</sequence>
<evidence type="ECO:0000256" key="2">
    <source>
        <dbReference type="PIRSR" id="PIRSR017388-2"/>
    </source>
</evidence>
<dbReference type="Proteomes" id="UP000183639">
    <property type="component" value="Unassembled WGS sequence"/>
</dbReference>
<dbReference type="OrthoDB" id="9800213at2"/>
<feature type="active site" description="Charge relay system" evidence="1">
    <location>
        <position position="194"/>
    </location>
</feature>
<dbReference type="InterPro" id="IPR051044">
    <property type="entry name" value="MAG_DAG_Lipase"/>
</dbReference>